<comment type="caution">
    <text evidence="6">The sequence shown here is derived from an EMBL/GenBank/DDBJ whole genome shotgun (WGS) entry which is preliminary data.</text>
</comment>
<evidence type="ECO:0000256" key="2">
    <source>
        <dbReference type="ARBA" id="ARBA00022741"/>
    </source>
</evidence>
<feature type="chain" id="PRO_5042102763" description="Disease resistance N-terminal domain-containing protein" evidence="4">
    <location>
        <begin position="16"/>
        <end position="199"/>
    </location>
</feature>
<gene>
    <name evidence="6" type="ORF">QN277_005804</name>
</gene>
<feature type="domain" description="Disease resistance N-terminal" evidence="5">
    <location>
        <begin position="15"/>
        <end position="98"/>
    </location>
</feature>
<evidence type="ECO:0000313" key="7">
    <source>
        <dbReference type="Proteomes" id="UP001293593"/>
    </source>
</evidence>
<protein>
    <recommendedName>
        <fullName evidence="5">Disease resistance N-terminal domain-containing protein</fullName>
    </recommendedName>
</protein>
<name>A0AAE1MEM3_9FABA</name>
<organism evidence="6 7">
    <name type="scientific">Acacia crassicarpa</name>
    <name type="common">northern wattle</name>
    <dbReference type="NCBI Taxonomy" id="499986"/>
    <lineage>
        <taxon>Eukaryota</taxon>
        <taxon>Viridiplantae</taxon>
        <taxon>Streptophyta</taxon>
        <taxon>Embryophyta</taxon>
        <taxon>Tracheophyta</taxon>
        <taxon>Spermatophyta</taxon>
        <taxon>Magnoliopsida</taxon>
        <taxon>eudicotyledons</taxon>
        <taxon>Gunneridae</taxon>
        <taxon>Pentapetalae</taxon>
        <taxon>rosids</taxon>
        <taxon>fabids</taxon>
        <taxon>Fabales</taxon>
        <taxon>Fabaceae</taxon>
        <taxon>Caesalpinioideae</taxon>
        <taxon>mimosoid clade</taxon>
        <taxon>Acacieae</taxon>
        <taxon>Acacia</taxon>
    </lineage>
</organism>
<evidence type="ECO:0000256" key="4">
    <source>
        <dbReference type="SAM" id="SignalP"/>
    </source>
</evidence>
<proteinExistence type="predicted"/>
<evidence type="ECO:0000256" key="3">
    <source>
        <dbReference type="ARBA" id="ARBA00022821"/>
    </source>
</evidence>
<dbReference type="PANTHER" id="PTHR19338:SF73">
    <property type="entry name" value="DISEASE RESISTANCE PROTEIN RGA2-LIKE"/>
    <property type="match status" value="1"/>
</dbReference>
<keyword evidence="7" id="KW-1185">Reference proteome</keyword>
<dbReference type="GO" id="GO:0000166">
    <property type="term" value="F:nucleotide binding"/>
    <property type="evidence" value="ECO:0007669"/>
    <property type="project" value="UniProtKB-KW"/>
</dbReference>
<keyword evidence="4" id="KW-0732">Signal</keyword>
<sequence length="199" mass="22080">MAASLGGALLSSAFSVLLERLTPELIDSINFIGGKKLDAKLLRRLKPSLMAAKVVLNDAELKQFKDPDVKDWLDELRDAVYELEDLVDEIATQKKVRDFSLASLDLRDTSMADRLEEITVTIEYIVGQKDVLLNLDKIKISGTETLSWRTPVTSRVEASQVYGREKEKEDIIELIFNGETSQLSVIPIVGMGGRAVKTG</sequence>
<accession>A0AAE1MEM3</accession>
<dbReference type="AlphaFoldDB" id="A0AAE1MEM3"/>
<reference evidence="6" key="1">
    <citation type="submission" date="2023-10" db="EMBL/GenBank/DDBJ databases">
        <title>Chromosome-level genome of the transformable northern wattle, Acacia crassicarpa.</title>
        <authorList>
            <person name="Massaro I."/>
            <person name="Sinha N.R."/>
            <person name="Poethig S."/>
            <person name="Leichty A.R."/>
        </authorList>
    </citation>
    <scope>NUCLEOTIDE SEQUENCE</scope>
    <source>
        <strain evidence="6">Acra3RX</strain>
        <tissue evidence="6">Leaf</tissue>
    </source>
</reference>
<keyword evidence="1" id="KW-0677">Repeat</keyword>
<dbReference type="InterPro" id="IPR041118">
    <property type="entry name" value="Rx_N"/>
</dbReference>
<dbReference type="EMBL" id="JAWXYG010000011">
    <property type="protein sequence ID" value="KAK4259478.1"/>
    <property type="molecule type" value="Genomic_DNA"/>
</dbReference>
<keyword evidence="2" id="KW-0547">Nucleotide-binding</keyword>
<keyword evidence="3" id="KW-0611">Plant defense</keyword>
<evidence type="ECO:0000259" key="5">
    <source>
        <dbReference type="Pfam" id="PF18052"/>
    </source>
</evidence>
<dbReference type="Proteomes" id="UP001293593">
    <property type="component" value="Unassembled WGS sequence"/>
</dbReference>
<dbReference type="PANTHER" id="PTHR19338">
    <property type="entry name" value="TRANSLOCASE OF INNER MITOCHONDRIAL MEMBRANE 13 HOMOLOG"/>
    <property type="match status" value="1"/>
</dbReference>
<dbReference type="Gene3D" id="1.20.5.4130">
    <property type="match status" value="1"/>
</dbReference>
<feature type="signal peptide" evidence="4">
    <location>
        <begin position="1"/>
        <end position="15"/>
    </location>
</feature>
<dbReference type="GO" id="GO:0006952">
    <property type="term" value="P:defense response"/>
    <property type="evidence" value="ECO:0007669"/>
    <property type="project" value="UniProtKB-KW"/>
</dbReference>
<evidence type="ECO:0000256" key="1">
    <source>
        <dbReference type="ARBA" id="ARBA00022737"/>
    </source>
</evidence>
<dbReference type="Pfam" id="PF18052">
    <property type="entry name" value="Rx_N"/>
    <property type="match status" value="1"/>
</dbReference>
<evidence type="ECO:0000313" key="6">
    <source>
        <dbReference type="EMBL" id="KAK4259478.1"/>
    </source>
</evidence>